<evidence type="ECO:0000313" key="1">
    <source>
        <dbReference type="EMBL" id="KKK89537.1"/>
    </source>
</evidence>
<reference evidence="1" key="1">
    <citation type="journal article" date="2015" name="Nature">
        <title>Complex archaea that bridge the gap between prokaryotes and eukaryotes.</title>
        <authorList>
            <person name="Spang A."/>
            <person name="Saw J.H."/>
            <person name="Jorgensen S.L."/>
            <person name="Zaremba-Niedzwiedzka K."/>
            <person name="Martijn J."/>
            <person name="Lind A.E."/>
            <person name="van Eijk R."/>
            <person name="Schleper C."/>
            <person name="Guy L."/>
            <person name="Ettema T.J."/>
        </authorList>
    </citation>
    <scope>NUCLEOTIDE SEQUENCE</scope>
</reference>
<gene>
    <name evidence="1" type="ORF">LCGC14_2732110</name>
</gene>
<sequence length="87" mass="10330">MRAETGRIDFDGDWSGVFFRGYSCWELKRLMEDLINKYGDQMSEYELKKINALACLFAQSHKSTGEFYGQSMKEYEECLKKQYEPKM</sequence>
<organism evidence="1">
    <name type="scientific">marine sediment metagenome</name>
    <dbReference type="NCBI Taxonomy" id="412755"/>
    <lineage>
        <taxon>unclassified sequences</taxon>
        <taxon>metagenomes</taxon>
        <taxon>ecological metagenomes</taxon>
    </lineage>
</organism>
<protein>
    <submittedName>
        <fullName evidence="1">Uncharacterized protein</fullName>
    </submittedName>
</protein>
<accession>A0A0F8Z718</accession>
<dbReference type="EMBL" id="LAZR01049483">
    <property type="protein sequence ID" value="KKK89537.1"/>
    <property type="molecule type" value="Genomic_DNA"/>
</dbReference>
<comment type="caution">
    <text evidence="1">The sequence shown here is derived from an EMBL/GenBank/DDBJ whole genome shotgun (WGS) entry which is preliminary data.</text>
</comment>
<proteinExistence type="predicted"/>
<dbReference type="AlphaFoldDB" id="A0A0F8Z718"/>
<name>A0A0F8Z718_9ZZZZ</name>